<dbReference type="EMBL" id="UOFV01000215">
    <property type="protein sequence ID" value="VAX00515.1"/>
    <property type="molecule type" value="Genomic_DNA"/>
</dbReference>
<reference evidence="4" key="1">
    <citation type="submission" date="2018-06" db="EMBL/GenBank/DDBJ databases">
        <authorList>
            <person name="Zhirakovskaya E."/>
        </authorList>
    </citation>
    <scope>NUCLEOTIDE SEQUENCE</scope>
</reference>
<dbReference type="GO" id="GO:0008897">
    <property type="term" value="F:holo-[acyl-carrier-protein] synthase activity"/>
    <property type="evidence" value="ECO:0007669"/>
    <property type="project" value="InterPro"/>
</dbReference>
<organism evidence="4">
    <name type="scientific">hydrothermal vent metagenome</name>
    <dbReference type="NCBI Taxonomy" id="652676"/>
    <lineage>
        <taxon>unclassified sequences</taxon>
        <taxon>metagenomes</taxon>
        <taxon>ecological metagenomes</taxon>
    </lineage>
</organism>
<feature type="domain" description="4'-phosphopantetheinyl transferase" evidence="2">
    <location>
        <begin position="132"/>
        <end position="237"/>
    </location>
</feature>
<dbReference type="InterPro" id="IPR037143">
    <property type="entry name" value="4-PPantetheinyl_Trfase_dom_sf"/>
</dbReference>
<dbReference type="InterPro" id="IPR055066">
    <property type="entry name" value="AASDHPPT_N"/>
</dbReference>
<dbReference type="Pfam" id="PF01648">
    <property type="entry name" value="ACPS"/>
    <property type="match status" value="1"/>
</dbReference>
<dbReference type="GO" id="GO:0005829">
    <property type="term" value="C:cytosol"/>
    <property type="evidence" value="ECO:0007669"/>
    <property type="project" value="TreeGrafter"/>
</dbReference>
<feature type="domain" description="4'-phosphopantetheinyl transferase N-terminal" evidence="3">
    <location>
        <begin position="42"/>
        <end position="126"/>
    </location>
</feature>
<evidence type="ECO:0000259" key="3">
    <source>
        <dbReference type="Pfam" id="PF22624"/>
    </source>
</evidence>
<sequence length="255" mass="28923">MSVFSEMCHSEPKWDSPPADFTISDNEVHLWQASLDQSCSRIQELEQLLCPAEKLRAGKFVFDKHRRRFIAGRGFLRNILGGYLNQQAVNLEFSYGPQGKPALISPNIHDKLYFNVSHSHEMALYAISRNRQVGVDVEYLRTKQDVENIAQRYFYPGECEVIGSLSAEKKKEAFFKAWTLKEAYAKATGEGLSVLEQVETSLSPDGPATLLNVHGNSGALAHWLSRQIHLFPDYMAALVVEGRDWHLRCVMHNPD</sequence>
<evidence type="ECO:0000259" key="2">
    <source>
        <dbReference type="Pfam" id="PF01648"/>
    </source>
</evidence>
<dbReference type="InterPro" id="IPR050559">
    <property type="entry name" value="P-Pant_transferase_sf"/>
</dbReference>
<dbReference type="GO" id="GO:0019878">
    <property type="term" value="P:lysine biosynthetic process via aminoadipic acid"/>
    <property type="evidence" value="ECO:0007669"/>
    <property type="project" value="TreeGrafter"/>
</dbReference>
<dbReference type="AlphaFoldDB" id="A0A3B1B2N1"/>
<dbReference type="GO" id="GO:0000287">
    <property type="term" value="F:magnesium ion binding"/>
    <property type="evidence" value="ECO:0007669"/>
    <property type="project" value="InterPro"/>
</dbReference>
<evidence type="ECO:0000313" key="4">
    <source>
        <dbReference type="EMBL" id="VAX00515.1"/>
    </source>
</evidence>
<dbReference type="Pfam" id="PF22624">
    <property type="entry name" value="AASDHPPT_N"/>
    <property type="match status" value="1"/>
</dbReference>
<protein>
    <submittedName>
        <fullName evidence="4">Uncharacterized protein</fullName>
    </submittedName>
</protein>
<name>A0A3B1B2N1_9ZZZZ</name>
<evidence type="ECO:0000256" key="1">
    <source>
        <dbReference type="ARBA" id="ARBA00022679"/>
    </source>
</evidence>
<accession>A0A3B1B2N1</accession>
<gene>
    <name evidence="4" type="ORF">MNBD_GAMMA19-927</name>
</gene>
<dbReference type="SUPFAM" id="SSF56214">
    <property type="entry name" value="4'-phosphopantetheinyl transferase"/>
    <property type="match status" value="2"/>
</dbReference>
<keyword evidence="1" id="KW-0808">Transferase</keyword>
<proteinExistence type="predicted"/>
<dbReference type="Gene3D" id="3.90.470.20">
    <property type="entry name" value="4'-phosphopantetheinyl transferase domain"/>
    <property type="match status" value="2"/>
</dbReference>
<dbReference type="InterPro" id="IPR008278">
    <property type="entry name" value="4-PPantetheinyl_Trfase_dom"/>
</dbReference>
<dbReference type="PANTHER" id="PTHR12215:SF10">
    <property type="entry name" value="L-AMINOADIPATE-SEMIALDEHYDE DEHYDROGENASE-PHOSPHOPANTETHEINYL TRANSFERASE"/>
    <property type="match status" value="1"/>
</dbReference>
<dbReference type="PANTHER" id="PTHR12215">
    <property type="entry name" value="PHOSPHOPANTETHEINE TRANSFERASE"/>
    <property type="match status" value="1"/>
</dbReference>